<protein>
    <submittedName>
        <fullName evidence="6">Amino acid adenylation domain-containing protein</fullName>
    </submittedName>
</protein>
<dbReference type="InterPro" id="IPR001031">
    <property type="entry name" value="Thioesterase"/>
</dbReference>
<organism evidence="6 7">
    <name type="scientific">Streptomyces zingiberis</name>
    <dbReference type="NCBI Taxonomy" id="2053010"/>
    <lineage>
        <taxon>Bacteria</taxon>
        <taxon>Bacillati</taxon>
        <taxon>Actinomycetota</taxon>
        <taxon>Actinomycetes</taxon>
        <taxon>Kitasatosporales</taxon>
        <taxon>Streptomycetaceae</taxon>
        <taxon>Streptomyces</taxon>
    </lineage>
</organism>
<proteinExistence type="predicted"/>
<keyword evidence="7" id="KW-1185">Reference proteome</keyword>
<evidence type="ECO:0000256" key="4">
    <source>
        <dbReference type="SAM" id="MobiDB-lite"/>
    </source>
</evidence>
<dbReference type="PANTHER" id="PTHR45527">
    <property type="entry name" value="NONRIBOSOMAL PEPTIDE SYNTHETASE"/>
    <property type="match status" value="1"/>
</dbReference>
<dbReference type="Pfam" id="PF00501">
    <property type="entry name" value="AMP-binding"/>
    <property type="match status" value="1"/>
</dbReference>
<dbReference type="SUPFAM" id="SSF53474">
    <property type="entry name" value="alpha/beta-Hydrolases"/>
    <property type="match status" value="1"/>
</dbReference>
<dbReference type="InterPro" id="IPR010071">
    <property type="entry name" value="AA_adenyl_dom"/>
</dbReference>
<dbReference type="SUPFAM" id="SSF52777">
    <property type="entry name" value="CoA-dependent acyltransferases"/>
    <property type="match status" value="2"/>
</dbReference>
<dbReference type="PROSITE" id="PS00455">
    <property type="entry name" value="AMP_BINDING"/>
    <property type="match status" value="1"/>
</dbReference>
<dbReference type="NCBIfam" id="TIGR01733">
    <property type="entry name" value="AA-adenyl-dom"/>
    <property type="match status" value="1"/>
</dbReference>
<dbReference type="Pfam" id="PF00668">
    <property type="entry name" value="Condensation"/>
    <property type="match status" value="1"/>
</dbReference>
<dbReference type="Gene3D" id="3.40.50.980">
    <property type="match status" value="2"/>
</dbReference>
<dbReference type="SUPFAM" id="SSF47336">
    <property type="entry name" value="ACP-like"/>
    <property type="match status" value="1"/>
</dbReference>
<dbReference type="InterPro" id="IPR001242">
    <property type="entry name" value="Condensation_dom"/>
</dbReference>
<feature type="domain" description="Carrier" evidence="5">
    <location>
        <begin position="1025"/>
        <end position="1100"/>
    </location>
</feature>
<dbReference type="InterPro" id="IPR025110">
    <property type="entry name" value="AMP-bd_C"/>
</dbReference>
<dbReference type="SMART" id="SM00823">
    <property type="entry name" value="PKS_PP"/>
    <property type="match status" value="1"/>
</dbReference>
<gene>
    <name evidence="6" type="ORF">HCK00_16300</name>
</gene>
<dbReference type="Proteomes" id="UP000695264">
    <property type="component" value="Unassembled WGS sequence"/>
</dbReference>
<evidence type="ECO:0000259" key="5">
    <source>
        <dbReference type="PROSITE" id="PS50075"/>
    </source>
</evidence>
<evidence type="ECO:0000256" key="1">
    <source>
        <dbReference type="ARBA" id="ARBA00001957"/>
    </source>
</evidence>
<evidence type="ECO:0000256" key="3">
    <source>
        <dbReference type="ARBA" id="ARBA00022553"/>
    </source>
</evidence>
<feature type="region of interest" description="Disordered" evidence="4">
    <location>
        <begin position="1"/>
        <end position="54"/>
    </location>
</feature>
<dbReference type="InterPro" id="IPR000873">
    <property type="entry name" value="AMP-dep_synth/lig_dom"/>
</dbReference>
<evidence type="ECO:0000313" key="6">
    <source>
        <dbReference type="EMBL" id="NJQ02053.1"/>
    </source>
</evidence>
<feature type="region of interest" description="Disordered" evidence="4">
    <location>
        <begin position="169"/>
        <end position="189"/>
    </location>
</feature>
<dbReference type="Pfam" id="PF00550">
    <property type="entry name" value="PP-binding"/>
    <property type="match status" value="1"/>
</dbReference>
<evidence type="ECO:0000256" key="2">
    <source>
        <dbReference type="ARBA" id="ARBA00022450"/>
    </source>
</evidence>
<dbReference type="Gene3D" id="3.40.50.1820">
    <property type="entry name" value="alpha/beta hydrolase"/>
    <property type="match status" value="1"/>
</dbReference>
<reference evidence="6 7" key="1">
    <citation type="submission" date="2020-03" db="EMBL/GenBank/DDBJ databases">
        <title>WGS of actinomycetes isolated from Thailand.</title>
        <authorList>
            <person name="Thawai C."/>
        </authorList>
    </citation>
    <scope>NUCLEOTIDE SEQUENCE [LARGE SCALE GENOMIC DNA]</scope>
    <source>
        <strain evidence="6 7">PLAI 1-29</strain>
    </source>
</reference>
<dbReference type="InterPro" id="IPR036736">
    <property type="entry name" value="ACP-like_sf"/>
</dbReference>
<evidence type="ECO:0000313" key="7">
    <source>
        <dbReference type="Proteomes" id="UP000695264"/>
    </source>
</evidence>
<dbReference type="CDD" id="cd05930">
    <property type="entry name" value="A_NRPS"/>
    <property type="match status" value="1"/>
</dbReference>
<feature type="region of interest" description="Disordered" evidence="4">
    <location>
        <begin position="271"/>
        <end position="290"/>
    </location>
</feature>
<dbReference type="PANTHER" id="PTHR45527:SF1">
    <property type="entry name" value="FATTY ACID SYNTHASE"/>
    <property type="match status" value="1"/>
</dbReference>
<dbReference type="InterPro" id="IPR045851">
    <property type="entry name" value="AMP-bd_C_sf"/>
</dbReference>
<dbReference type="InterPro" id="IPR023213">
    <property type="entry name" value="CAT-like_dom_sf"/>
</dbReference>
<dbReference type="Gene3D" id="1.10.1200.10">
    <property type="entry name" value="ACP-like"/>
    <property type="match status" value="1"/>
</dbReference>
<dbReference type="Gene3D" id="3.30.300.30">
    <property type="match status" value="1"/>
</dbReference>
<dbReference type="Pfam" id="PF13193">
    <property type="entry name" value="AMP-binding_C"/>
    <property type="match status" value="1"/>
</dbReference>
<dbReference type="SMART" id="SM00824">
    <property type="entry name" value="PKS_TE"/>
    <property type="match status" value="1"/>
</dbReference>
<dbReference type="InterPro" id="IPR020802">
    <property type="entry name" value="TesA-like"/>
</dbReference>
<dbReference type="InterPro" id="IPR020845">
    <property type="entry name" value="AMP-binding_CS"/>
</dbReference>
<dbReference type="SUPFAM" id="SSF56801">
    <property type="entry name" value="Acetyl-CoA synthetase-like"/>
    <property type="match status" value="1"/>
</dbReference>
<name>A0ABX1C091_9ACTN</name>
<dbReference type="Gene3D" id="2.30.38.10">
    <property type="entry name" value="Luciferase, Domain 3"/>
    <property type="match status" value="1"/>
</dbReference>
<dbReference type="InterPro" id="IPR020806">
    <property type="entry name" value="PKS_PP-bd"/>
</dbReference>
<keyword evidence="2" id="KW-0596">Phosphopantetheine</keyword>
<dbReference type="Gene3D" id="3.30.559.10">
    <property type="entry name" value="Chloramphenicol acetyltransferase-like domain"/>
    <property type="match status" value="1"/>
</dbReference>
<keyword evidence="3" id="KW-0597">Phosphoprotein</keyword>
<dbReference type="PROSITE" id="PS50075">
    <property type="entry name" value="CARRIER"/>
    <property type="match status" value="1"/>
</dbReference>
<dbReference type="CDD" id="cd19531">
    <property type="entry name" value="LCL_NRPS-like"/>
    <property type="match status" value="1"/>
</dbReference>
<accession>A0ABX1C091</accession>
<dbReference type="Pfam" id="PF00975">
    <property type="entry name" value="Thioesterase"/>
    <property type="match status" value="1"/>
</dbReference>
<comment type="cofactor">
    <cofactor evidence="1">
        <name>pantetheine 4'-phosphate</name>
        <dbReference type="ChEBI" id="CHEBI:47942"/>
    </cofactor>
</comment>
<dbReference type="InterPro" id="IPR029058">
    <property type="entry name" value="AB_hydrolase_fold"/>
</dbReference>
<dbReference type="InterPro" id="IPR009081">
    <property type="entry name" value="PP-bd_ACP"/>
</dbReference>
<dbReference type="EMBL" id="JAATEN010000011">
    <property type="protein sequence ID" value="NJQ02053.1"/>
    <property type="molecule type" value="Genomic_DNA"/>
</dbReference>
<sequence>MDHSRICHLSRPTKSLVPRTAEGPHLSATHAPVPRSPELSPRDSAPGIRPPLSSGQQRLWALSQTEGAETAYNEPLSFHLHGPLDRTLLARALDLLAARHEPLRTRFVPVDGEARQEIAPVAAGYPLTVEDFSGEPDPEALLAEAQRAECETPFDLNGGPLARGRLIILRDPRRTGRSPGSAESRRPEQPHHALLLTFHHAVVDGGSMEIMLRELGAFYGALLRGEADPLPPLTTSFSAHCRRQQEWAESPRAAAQADFWTRYLEDAPALLPLPTDRPRPARPSHRGGRVGVRISPEVTTALRAVAREQRCTLFAAVLTGWHLLLSRLSGESDTVVGIPVAGRRGPGAAELVGFFVNSLAHRADLSGDPTGAEALARVRASLRSALDHQDLPFERVVTAVNPRRSLSHGPLFQTMLAWGTSRKDLLDLDGVRAEPLAIEVAPAKFDLTLSLHEEDGGIGGYLDYARDLFDEDTARRHARRLTRILEQLAAGPGRSAADFDLLDEREHEELLALGSGPVTGPPETGLLELFDRQVRERPDTAAVVAGDTRLDYAALDRRANRLAHSLRARGAGPGDVVGLHCGRTVELLVGIWGILKAGAAYLPLDPGQPAGRLAVIVEEAAPRLVLSDAGTPPGDWLPLTGVEREQEREDSPGVEVRPSHLAYVIYTSGSTGRPKGVAVPHGNVVNLVENWLATYGATAGEASSAWASIGFDASVQELFVPLTTGATVHLVPERLRGDPAELMDWLRAHRVVHAWLPAAYIAWIDENPEERLRGLALRQVATGAEPLPEAALHRMRQVLPGLRICYVYGPTETTVYSITHNEPRDVDGRCPIGRPVRNTRIHLLDRRRRPVPRGVTGEVHIGGAGVAQGYLNRPDLTEERFLPDPFRPGERLYRTGDLARLLPDGNFEFVGRADDQVKLRGFRIEPGEIAAVLRELPGVSEAAVLADRGEGGEPLLVAGVARAEGPPLLPHEWRAALADRLPDYMIPALFAEFPRLPLNRSGKLDRRALLERAREASPGQVNARAPRDGVEMALYRIWRQVLLHPGIGIIDDFFAVGGTSLSAIKVAHLIQEEFGRHLPIREVLEHPTIERLAARVREGAPSRPGDSLIEFRAGGDGPGRVVCVHPAGGTAFCYLGLATALPEGIAVHGVQAPGIEPGQEPLPSVEAMAEHYLTLLRPAPEEPLVLCGLSYGGLVAHEMGRRLAAGGHRRTAVVLLDTHGTDDETRRAAFAPVGADEFREKLIRFNGMYPGIDDAQIDRYFRTYNHNRAAARDHTPRPTDAPLLLVQADAEAEDAAGAAAAEAELRRFWQDRARGGFRVERIDGGHWDVLEGERVPLIAGLITGELERLGARRPEPTTRGA</sequence>
<dbReference type="Gene3D" id="3.30.559.30">
    <property type="entry name" value="Nonribosomal peptide synthetase, condensation domain"/>
    <property type="match status" value="1"/>
</dbReference>
<comment type="caution">
    <text evidence="6">The sequence shown here is derived from an EMBL/GenBank/DDBJ whole genome shotgun (WGS) entry which is preliminary data.</text>
</comment>